<dbReference type="EMBL" id="JACRDE010000233">
    <property type="protein sequence ID" value="MBI5249561.1"/>
    <property type="molecule type" value="Genomic_DNA"/>
</dbReference>
<gene>
    <name evidence="1" type="ORF">HY912_08705</name>
</gene>
<dbReference type="AlphaFoldDB" id="A0A9D6V001"/>
<proteinExistence type="predicted"/>
<name>A0A9D6V001_9BACT</name>
<accession>A0A9D6V001</accession>
<comment type="caution">
    <text evidence="1">The sequence shown here is derived from an EMBL/GenBank/DDBJ whole genome shotgun (WGS) entry which is preliminary data.</text>
</comment>
<reference evidence="1" key="1">
    <citation type="submission" date="2020-07" db="EMBL/GenBank/DDBJ databases">
        <title>Huge and variable diversity of episymbiotic CPR bacteria and DPANN archaea in groundwater ecosystems.</title>
        <authorList>
            <person name="He C.Y."/>
            <person name="Keren R."/>
            <person name="Whittaker M."/>
            <person name="Farag I.F."/>
            <person name="Doudna J."/>
            <person name="Cate J.H.D."/>
            <person name="Banfield J.F."/>
        </authorList>
    </citation>
    <scope>NUCLEOTIDE SEQUENCE</scope>
    <source>
        <strain evidence="1">NC_groundwater_1664_Pr3_B-0.1um_52_9</strain>
    </source>
</reference>
<organism evidence="1 2">
    <name type="scientific">Desulfomonile tiedjei</name>
    <dbReference type="NCBI Taxonomy" id="2358"/>
    <lineage>
        <taxon>Bacteria</taxon>
        <taxon>Pseudomonadati</taxon>
        <taxon>Thermodesulfobacteriota</taxon>
        <taxon>Desulfomonilia</taxon>
        <taxon>Desulfomonilales</taxon>
        <taxon>Desulfomonilaceae</taxon>
        <taxon>Desulfomonile</taxon>
    </lineage>
</organism>
<dbReference type="Proteomes" id="UP000807825">
    <property type="component" value="Unassembled WGS sequence"/>
</dbReference>
<evidence type="ECO:0000313" key="1">
    <source>
        <dbReference type="EMBL" id="MBI5249561.1"/>
    </source>
</evidence>
<sequence length="55" mass="6237">MEGDNSLKEMRKAIDALTVIARQLYEASEDFPAVNRNSKRLLASVEMLKINVEEV</sequence>
<evidence type="ECO:0000313" key="2">
    <source>
        <dbReference type="Proteomes" id="UP000807825"/>
    </source>
</evidence>
<protein>
    <submittedName>
        <fullName evidence="1">Uncharacterized protein</fullName>
    </submittedName>
</protein>